<evidence type="ECO:0000256" key="1">
    <source>
        <dbReference type="ARBA" id="ARBA00004604"/>
    </source>
</evidence>
<dbReference type="Proteomes" id="UP001165289">
    <property type="component" value="Unassembled WGS sequence"/>
</dbReference>
<dbReference type="PROSITE" id="PS51721">
    <property type="entry name" value="G_CP"/>
    <property type="match status" value="1"/>
</dbReference>
<evidence type="ECO:0000256" key="8">
    <source>
        <dbReference type="SAM" id="MobiDB-lite"/>
    </source>
</evidence>
<evidence type="ECO:0000256" key="2">
    <source>
        <dbReference type="ARBA" id="ARBA00022741"/>
    </source>
</evidence>
<dbReference type="Pfam" id="PF01926">
    <property type="entry name" value="MMR_HSR1"/>
    <property type="match status" value="1"/>
</dbReference>
<dbReference type="Pfam" id="PF08701">
    <property type="entry name" value="GN3L_Grn1"/>
    <property type="match status" value="1"/>
</dbReference>
<comment type="subcellular location">
    <subcellularLocation>
        <location evidence="1">Nucleus</location>
        <location evidence="1">Nucleolus</location>
    </subcellularLocation>
</comment>
<dbReference type="FunFam" id="3.40.50.300:FF:000571">
    <property type="entry name" value="Guanine nucleotide-binding protein-like NSN1"/>
    <property type="match status" value="1"/>
</dbReference>
<keyword evidence="4" id="KW-0342">GTP-binding</keyword>
<proteinExistence type="predicted"/>
<dbReference type="GO" id="GO:0005525">
    <property type="term" value="F:GTP binding"/>
    <property type="evidence" value="ECO:0007669"/>
    <property type="project" value="UniProtKB-KW"/>
</dbReference>
<dbReference type="CDD" id="cd04178">
    <property type="entry name" value="Nucleostemin_like"/>
    <property type="match status" value="1"/>
</dbReference>
<feature type="compositionally biased region" description="Basic residues" evidence="8">
    <location>
        <begin position="1"/>
        <end position="32"/>
    </location>
</feature>
<feature type="domain" description="CP-type G" evidence="9">
    <location>
        <begin position="127"/>
        <end position="319"/>
    </location>
</feature>
<keyword evidence="11" id="KW-1185">Reference proteome</keyword>
<accession>A0AAV7JK04</accession>
<reference evidence="10 11" key="1">
    <citation type="journal article" date="2023" name="BMC Biol.">
        <title>The compact genome of the sponge Oopsacas minuta (Hexactinellida) is lacking key metazoan core genes.</title>
        <authorList>
            <person name="Santini S."/>
            <person name="Schenkelaars Q."/>
            <person name="Jourda C."/>
            <person name="Duchesne M."/>
            <person name="Belahbib H."/>
            <person name="Rocher C."/>
            <person name="Selva M."/>
            <person name="Riesgo A."/>
            <person name="Vervoort M."/>
            <person name="Leys S.P."/>
            <person name="Kodjabachian L."/>
            <person name="Le Bivic A."/>
            <person name="Borchiellini C."/>
            <person name="Claverie J.M."/>
            <person name="Renard E."/>
        </authorList>
    </citation>
    <scope>NUCLEOTIDE SEQUENCE [LARGE SCALE GENOMIC DNA]</scope>
    <source>
        <strain evidence="10">SPO-2</strain>
    </source>
</reference>
<keyword evidence="3 7" id="KW-0175">Coiled coil</keyword>
<evidence type="ECO:0000313" key="11">
    <source>
        <dbReference type="Proteomes" id="UP001165289"/>
    </source>
</evidence>
<dbReference type="GO" id="GO:0005730">
    <property type="term" value="C:nucleolus"/>
    <property type="evidence" value="ECO:0007669"/>
    <property type="project" value="UniProtKB-SubCell"/>
</dbReference>
<dbReference type="InterPro" id="IPR014813">
    <property type="entry name" value="Gnl3_N_dom"/>
</dbReference>
<dbReference type="PANTHER" id="PTHR11089:SF30">
    <property type="entry name" value="GUANINE NUCLEOTIDE-BINDING PROTEIN-LIKE 3 HOMOLOG"/>
    <property type="match status" value="1"/>
</dbReference>
<dbReference type="PANTHER" id="PTHR11089">
    <property type="entry name" value="GTP-BINDING PROTEIN-RELATED"/>
    <property type="match status" value="1"/>
</dbReference>
<sequence>MVKKNKKVQSKRMTCSRRYKIQRRVREHIRKSRKEDKSKSKSGLSILKKDPGIPRLHPMKEQILREVEQHKQQAEIQKIAHKTSLKRLQIEAKKKNKLFDKSEQPKYTPIDHLNPNSEYLMTRKAFYKEFQQVVDASDIVIEVLDARDPLPCRNTQAETMVSSSKDKRLVLLLNKADLVPREVTLSWLRYLRREYPTIAFKSSTQSKQRRLGRKQFNPIYVPDKLRETSTCLGARTLLQLLGNYCRLSGSTGVSGETIKRSITVGVIGCPNVGKSSVINSLVRNRSCGVGATPGVTRVMTKVSLGKHIKMLDCPGLLPSTNATTNSLSLLSSLTPSGQGDPIEVAKEIYIRCPVDQLMSLYKLPEFEGGTDEFLAVLAHKKGKLKKKGFPDVRSAAKVLIQDWSYGKIRFYKLPPESKQESSEPTLVAQWSAEFDIKSLLESEEEELGKIKPADGIGIELGEGLEQVKMDSESDENSDITESDDDGVMDHSNRNEYCIYSKNN</sequence>
<dbReference type="InterPro" id="IPR050755">
    <property type="entry name" value="TRAFAC_YlqF/YawG_RiboMat"/>
</dbReference>
<dbReference type="InterPro" id="IPR006073">
    <property type="entry name" value="GTP-bd"/>
</dbReference>
<evidence type="ECO:0000313" key="10">
    <source>
        <dbReference type="EMBL" id="KAI6648799.1"/>
    </source>
</evidence>
<evidence type="ECO:0000256" key="5">
    <source>
        <dbReference type="ARBA" id="ARBA00023242"/>
    </source>
</evidence>
<evidence type="ECO:0000256" key="3">
    <source>
        <dbReference type="ARBA" id="ARBA00023054"/>
    </source>
</evidence>
<dbReference type="InterPro" id="IPR023179">
    <property type="entry name" value="GTP-bd_ortho_bundle_sf"/>
</dbReference>
<evidence type="ECO:0000256" key="7">
    <source>
        <dbReference type="SAM" id="Coils"/>
    </source>
</evidence>
<name>A0AAV7JK04_9METZ</name>
<dbReference type="InterPro" id="IPR030378">
    <property type="entry name" value="G_CP_dom"/>
</dbReference>
<feature type="region of interest" description="Disordered" evidence="8">
    <location>
        <begin position="461"/>
        <end position="503"/>
    </location>
</feature>
<dbReference type="EMBL" id="JAKMXF010000325">
    <property type="protein sequence ID" value="KAI6648799.1"/>
    <property type="molecule type" value="Genomic_DNA"/>
</dbReference>
<comment type="caution">
    <text evidence="10">The sequence shown here is derived from an EMBL/GenBank/DDBJ whole genome shotgun (WGS) entry which is preliminary data.</text>
</comment>
<dbReference type="AlphaFoldDB" id="A0AAV7JK04"/>
<keyword evidence="5" id="KW-0539">Nucleus</keyword>
<keyword evidence="2" id="KW-0547">Nucleotide-binding</keyword>
<organism evidence="10 11">
    <name type="scientific">Oopsacas minuta</name>
    <dbReference type="NCBI Taxonomy" id="111878"/>
    <lineage>
        <taxon>Eukaryota</taxon>
        <taxon>Metazoa</taxon>
        <taxon>Porifera</taxon>
        <taxon>Hexactinellida</taxon>
        <taxon>Hexasterophora</taxon>
        <taxon>Lyssacinosida</taxon>
        <taxon>Leucopsacidae</taxon>
        <taxon>Oopsacas</taxon>
    </lineage>
</organism>
<dbReference type="InterPro" id="IPR027417">
    <property type="entry name" value="P-loop_NTPase"/>
</dbReference>
<feature type="region of interest" description="Disordered" evidence="8">
    <location>
        <begin position="1"/>
        <end position="53"/>
    </location>
</feature>
<comment type="function">
    <text evidence="6">May play a role in regulating cellular proliferation.</text>
</comment>
<feature type="compositionally biased region" description="Acidic residues" evidence="8">
    <location>
        <begin position="472"/>
        <end position="486"/>
    </location>
</feature>
<dbReference type="SUPFAM" id="SSF52540">
    <property type="entry name" value="P-loop containing nucleoside triphosphate hydrolases"/>
    <property type="match status" value="1"/>
</dbReference>
<evidence type="ECO:0000259" key="9">
    <source>
        <dbReference type="PROSITE" id="PS51721"/>
    </source>
</evidence>
<dbReference type="PRINTS" id="PR00326">
    <property type="entry name" value="GTP1OBG"/>
</dbReference>
<evidence type="ECO:0000256" key="6">
    <source>
        <dbReference type="ARBA" id="ARBA00059892"/>
    </source>
</evidence>
<evidence type="ECO:0000256" key="4">
    <source>
        <dbReference type="ARBA" id="ARBA00023134"/>
    </source>
</evidence>
<dbReference type="Gene3D" id="3.40.50.300">
    <property type="entry name" value="P-loop containing nucleotide triphosphate hydrolases"/>
    <property type="match status" value="1"/>
</dbReference>
<protein>
    <submittedName>
        <fullName evidence="10">Nucleostemin-like protein</fullName>
    </submittedName>
</protein>
<feature type="coiled-coil region" evidence="7">
    <location>
        <begin position="60"/>
        <end position="91"/>
    </location>
</feature>
<gene>
    <name evidence="10" type="ORF">LOD99_7061</name>
</gene>
<dbReference type="Gene3D" id="1.10.1580.10">
    <property type="match status" value="1"/>
</dbReference>